<dbReference type="RefSeq" id="WP_090290391.1">
    <property type="nucleotide sequence ID" value="NZ_FNCK01000011.1"/>
</dbReference>
<keyword evidence="1" id="KW-0808">Transferase</keyword>
<keyword evidence="2" id="KW-1185">Reference proteome</keyword>
<keyword evidence="1" id="KW-0489">Methyltransferase</keyword>
<dbReference type="OrthoDB" id="9792989at2"/>
<accession>A0A1G7UQI5</accession>
<dbReference type="Pfam" id="PF06962">
    <property type="entry name" value="rRNA_methylase"/>
    <property type="match status" value="1"/>
</dbReference>
<reference evidence="1 2" key="1">
    <citation type="submission" date="2016-10" db="EMBL/GenBank/DDBJ databases">
        <authorList>
            <person name="de Groot N.N."/>
        </authorList>
    </citation>
    <scope>NUCLEOTIDE SEQUENCE [LARGE SCALE GENOMIC DNA]</scope>
    <source>
        <strain evidence="1 2">ATCC BAA-466</strain>
    </source>
</reference>
<organism evidence="1 2">
    <name type="scientific">Facklamia miroungae</name>
    <dbReference type="NCBI Taxonomy" id="120956"/>
    <lineage>
        <taxon>Bacteria</taxon>
        <taxon>Bacillati</taxon>
        <taxon>Bacillota</taxon>
        <taxon>Bacilli</taxon>
        <taxon>Lactobacillales</taxon>
        <taxon>Aerococcaceae</taxon>
        <taxon>Facklamia</taxon>
    </lineage>
</organism>
<dbReference type="PANTHER" id="PTHR35276:SF1">
    <property type="entry name" value="TRNA (MNM(5)S(2)U34)-METHYLTRANSFERASE, CHLOROPLASTIC"/>
    <property type="match status" value="1"/>
</dbReference>
<name>A0A1G7UQI5_9LACT</name>
<evidence type="ECO:0000313" key="2">
    <source>
        <dbReference type="Proteomes" id="UP000199708"/>
    </source>
</evidence>
<dbReference type="GO" id="GO:0032259">
    <property type="term" value="P:methylation"/>
    <property type="evidence" value="ECO:0007669"/>
    <property type="project" value="UniProtKB-KW"/>
</dbReference>
<dbReference type="EMBL" id="FNCK01000011">
    <property type="protein sequence ID" value="SDG49756.1"/>
    <property type="molecule type" value="Genomic_DNA"/>
</dbReference>
<dbReference type="STRING" id="120956.SAMN05421791_11137"/>
<dbReference type="Proteomes" id="UP000199708">
    <property type="component" value="Unassembled WGS sequence"/>
</dbReference>
<protein>
    <submittedName>
        <fullName evidence="1">Putative rRNA methylase</fullName>
    </submittedName>
</protein>
<proteinExistence type="predicted"/>
<dbReference type="AlphaFoldDB" id="A0A1G7UQI5"/>
<dbReference type="InterPro" id="IPR029063">
    <property type="entry name" value="SAM-dependent_MTases_sf"/>
</dbReference>
<dbReference type="InterPro" id="IPR010719">
    <property type="entry name" value="MnmM_MeTrfase"/>
</dbReference>
<gene>
    <name evidence="1" type="ORF">SAMN05421791_11137</name>
</gene>
<dbReference type="GO" id="GO:0008168">
    <property type="term" value="F:methyltransferase activity"/>
    <property type="evidence" value="ECO:0007669"/>
    <property type="project" value="UniProtKB-KW"/>
</dbReference>
<dbReference type="SUPFAM" id="SSF53335">
    <property type="entry name" value="S-adenosyl-L-methionine-dependent methyltransferases"/>
    <property type="match status" value="1"/>
</dbReference>
<sequence length="189" mass="21382">MKNALQNSHDALAELIETFPEGIYIDATVGKGKDTRFIITQPFFKGKVYGFDIQRQAIELAQETLADLPREAFYLFNTGHERFDQVLSHKRVPQIHGAIFNLGYLPGTPHQVTTQAHSTIQAVEKIAKRLIAGGKIFIVVYSGHPEGAIEKEQLLKYLSTWPQEVFSISRLDFINQINHPPLLITIEKK</sequence>
<dbReference type="PANTHER" id="PTHR35276">
    <property type="entry name" value="S-ADENOSYL-L-METHIONINE-DEPENDENT METHYLTRANSFERASES SUPERFAMILY PROTEIN"/>
    <property type="match status" value="1"/>
</dbReference>
<dbReference type="Gene3D" id="3.40.50.150">
    <property type="entry name" value="Vaccinia Virus protein VP39"/>
    <property type="match status" value="1"/>
</dbReference>
<evidence type="ECO:0000313" key="1">
    <source>
        <dbReference type="EMBL" id="SDG49756.1"/>
    </source>
</evidence>